<keyword evidence="5 9" id="KW-0812">Transmembrane</keyword>
<feature type="transmembrane region" description="Helical" evidence="9">
    <location>
        <begin position="12"/>
        <end position="33"/>
    </location>
</feature>
<evidence type="ECO:0000256" key="5">
    <source>
        <dbReference type="ARBA" id="ARBA00022692"/>
    </source>
</evidence>
<protein>
    <recommendedName>
        <fullName evidence="8">Biotin transporter</fullName>
    </recommendedName>
</protein>
<keyword evidence="11" id="KW-1185">Reference proteome</keyword>
<keyword evidence="7 8" id="KW-0472">Membrane</keyword>
<dbReference type="Gene3D" id="1.10.1760.20">
    <property type="match status" value="1"/>
</dbReference>
<name>A0ABP7BIM6_9MICO</name>
<dbReference type="PANTHER" id="PTHR34295">
    <property type="entry name" value="BIOTIN TRANSPORTER BIOY"/>
    <property type="match status" value="1"/>
</dbReference>
<proteinExistence type="inferred from homology"/>
<evidence type="ECO:0000256" key="8">
    <source>
        <dbReference type="PIRNR" id="PIRNR016661"/>
    </source>
</evidence>
<keyword evidence="3 8" id="KW-0813">Transport</keyword>
<feature type="transmembrane region" description="Helical" evidence="9">
    <location>
        <begin position="163"/>
        <end position="180"/>
    </location>
</feature>
<evidence type="ECO:0000256" key="1">
    <source>
        <dbReference type="ARBA" id="ARBA00004651"/>
    </source>
</evidence>
<dbReference type="PIRSF" id="PIRSF016661">
    <property type="entry name" value="BioY"/>
    <property type="match status" value="1"/>
</dbReference>
<dbReference type="PANTHER" id="PTHR34295:SF4">
    <property type="entry name" value="BIOTIN TRANSPORTER BIOY-RELATED"/>
    <property type="match status" value="1"/>
</dbReference>
<evidence type="ECO:0000256" key="3">
    <source>
        <dbReference type="ARBA" id="ARBA00022448"/>
    </source>
</evidence>
<dbReference type="InterPro" id="IPR003784">
    <property type="entry name" value="BioY"/>
</dbReference>
<reference evidence="11" key="1">
    <citation type="journal article" date="2019" name="Int. J. Syst. Evol. Microbiol.">
        <title>The Global Catalogue of Microorganisms (GCM) 10K type strain sequencing project: providing services to taxonomists for standard genome sequencing and annotation.</title>
        <authorList>
            <consortium name="The Broad Institute Genomics Platform"/>
            <consortium name="The Broad Institute Genome Sequencing Center for Infectious Disease"/>
            <person name="Wu L."/>
            <person name="Ma J."/>
        </authorList>
    </citation>
    <scope>NUCLEOTIDE SEQUENCE [LARGE SCALE GENOMIC DNA]</scope>
    <source>
        <strain evidence="11">JCM 16546</strain>
    </source>
</reference>
<accession>A0ABP7BIM6</accession>
<evidence type="ECO:0000313" key="11">
    <source>
        <dbReference type="Proteomes" id="UP001410795"/>
    </source>
</evidence>
<keyword evidence="6 9" id="KW-1133">Transmembrane helix</keyword>
<evidence type="ECO:0000256" key="4">
    <source>
        <dbReference type="ARBA" id="ARBA00022475"/>
    </source>
</evidence>
<dbReference type="EMBL" id="BAAAYV010000010">
    <property type="protein sequence ID" value="GAA3660432.1"/>
    <property type="molecule type" value="Genomic_DNA"/>
</dbReference>
<evidence type="ECO:0000256" key="9">
    <source>
        <dbReference type="SAM" id="Phobius"/>
    </source>
</evidence>
<feature type="transmembrane region" description="Helical" evidence="9">
    <location>
        <begin position="121"/>
        <end position="143"/>
    </location>
</feature>
<comment type="caution">
    <text evidence="10">The sequence shown here is derived from an EMBL/GenBank/DDBJ whole genome shotgun (WGS) entry which is preliminary data.</text>
</comment>
<comment type="similarity">
    <text evidence="2 8">Belongs to the BioY family.</text>
</comment>
<comment type="subcellular location">
    <subcellularLocation>
        <location evidence="1 8">Cell membrane</location>
        <topology evidence="1 8">Multi-pass membrane protein</topology>
    </subcellularLocation>
</comment>
<dbReference type="Proteomes" id="UP001410795">
    <property type="component" value="Unassembled WGS sequence"/>
</dbReference>
<sequence>MAPSPRLEARDLARIAIFAAIIVVLGVAGQIPLPTGVPVTLQTLGVMLAGVVLGPVRGAAAVLVVLLLAAVGLPVLTGGSGGLGVFVGPTAGYLVGWVPGVVMTGLIARAGLDRVVWWRSLIGSIVGGILVVYAFGVPGTAIVTDTPLLPTAGASLIFLPGDLVKAVLATVISAALWRAYPPAFALPAVRRPRATADA</sequence>
<keyword evidence="4 8" id="KW-1003">Cell membrane</keyword>
<organism evidence="10 11">
    <name type="scientific">Microbacterium marinilacus</name>
    <dbReference type="NCBI Taxonomy" id="415209"/>
    <lineage>
        <taxon>Bacteria</taxon>
        <taxon>Bacillati</taxon>
        <taxon>Actinomycetota</taxon>
        <taxon>Actinomycetes</taxon>
        <taxon>Micrococcales</taxon>
        <taxon>Microbacteriaceae</taxon>
        <taxon>Microbacterium</taxon>
    </lineage>
</organism>
<feature type="transmembrane region" description="Helical" evidence="9">
    <location>
        <begin position="93"/>
        <end position="112"/>
    </location>
</feature>
<gene>
    <name evidence="10" type="ORF">GCM10022202_21680</name>
</gene>
<dbReference type="Pfam" id="PF02632">
    <property type="entry name" value="BioY"/>
    <property type="match status" value="1"/>
</dbReference>
<evidence type="ECO:0000256" key="2">
    <source>
        <dbReference type="ARBA" id="ARBA00010692"/>
    </source>
</evidence>
<evidence type="ECO:0000256" key="7">
    <source>
        <dbReference type="ARBA" id="ARBA00023136"/>
    </source>
</evidence>
<evidence type="ECO:0000313" key="10">
    <source>
        <dbReference type="EMBL" id="GAA3660432.1"/>
    </source>
</evidence>
<evidence type="ECO:0000256" key="6">
    <source>
        <dbReference type="ARBA" id="ARBA00022989"/>
    </source>
</evidence>
<dbReference type="RefSeq" id="WP_221860627.1">
    <property type="nucleotide sequence ID" value="NZ_BAAAYV010000010.1"/>
</dbReference>